<sequence>MPKFNKKQLAMIALILDEEKNCNRTKKKWVRKMFTQRKFVGKFHTLFIELEDEEISFYKYFRMSQKAISPKEKLMVCLSYLAEIVHSKIVQMTFRNLSVMVKNPREIGSVITSVDYVSTSAPR</sequence>
<comment type="caution">
    <text evidence="1">The sequence shown here is derived from an EMBL/GenBank/DDBJ whole genome shotgun (WGS) entry which is preliminary data.</text>
</comment>
<dbReference type="OrthoDB" id="6623005at2759"/>
<proteinExistence type="predicted"/>
<evidence type="ECO:0000313" key="1">
    <source>
        <dbReference type="EMBL" id="KAF0764393.1"/>
    </source>
</evidence>
<gene>
    <name evidence="1" type="ORF">FWK35_00010083</name>
</gene>
<name>A0A6G0Z1Z3_APHCR</name>
<reference evidence="1 2" key="1">
    <citation type="submission" date="2019-08" db="EMBL/GenBank/DDBJ databases">
        <title>Whole genome of Aphis craccivora.</title>
        <authorList>
            <person name="Voronova N.V."/>
            <person name="Shulinski R.S."/>
            <person name="Bandarenka Y.V."/>
            <person name="Zhorov D.G."/>
            <person name="Warner D."/>
        </authorList>
    </citation>
    <scope>NUCLEOTIDE SEQUENCE [LARGE SCALE GENOMIC DNA]</scope>
    <source>
        <strain evidence="1">180601</strain>
        <tissue evidence="1">Whole Body</tissue>
    </source>
</reference>
<dbReference type="AlphaFoldDB" id="A0A6G0Z1Z3"/>
<evidence type="ECO:0000313" key="2">
    <source>
        <dbReference type="Proteomes" id="UP000478052"/>
    </source>
</evidence>
<accession>A0A6G0Z1Z3</accession>
<keyword evidence="2" id="KW-1185">Reference proteome</keyword>
<dbReference type="EMBL" id="VUJU01001647">
    <property type="protein sequence ID" value="KAF0764393.1"/>
    <property type="molecule type" value="Genomic_DNA"/>
</dbReference>
<dbReference type="Proteomes" id="UP000478052">
    <property type="component" value="Unassembled WGS sequence"/>
</dbReference>
<feature type="non-terminal residue" evidence="1">
    <location>
        <position position="123"/>
    </location>
</feature>
<organism evidence="1 2">
    <name type="scientific">Aphis craccivora</name>
    <name type="common">Cowpea aphid</name>
    <dbReference type="NCBI Taxonomy" id="307492"/>
    <lineage>
        <taxon>Eukaryota</taxon>
        <taxon>Metazoa</taxon>
        <taxon>Ecdysozoa</taxon>
        <taxon>Arthropoda</taxon>
        <taxon>Hexapoda</taxon>
        <taxon>Insecta</taxon>
        <taxon>Pterygota</taxon>
        <taxon>Neoptera</taxon>
        <taxon>Paraneoptera</taxon>
        <taxon>Hemiptera</taxon>
        <taxon>Sternorrhyncha</taxon>
        <taxon>Aphidomorpha</taxon>
        <taxon>Aphidoidea</taxon>
        <taxon>Aphididae</taxon>
        <taxon>Aphidini</taxon>
        <taxon>Aphis</taxon>
        <taxon>Aphis</taxon>
    </lineage>
</organism>
<protein>
    <submittedName>
        <fullName evidence="1">Protein ALP1-like</fullName>
    </submittedName>
</protein>